<dbReference type="InterPro" id="IPR036291">
    <property type="entry name" value="NAD(P)-bd_dom_sf"/>
</dbReference>
<feature type="domain" description="Pyrroline-5-carboxylate reductase catalytic N-terminal" evidence="2">
    <location>
        <begin position="3"/>
        <end position="91"/>
    </location>
</feature>
<reference evidence="3" key="2">
    <citation type="submission" date="2020-09" db="EMBL/GenBank/DDBJ databases">
        <authorList>
            <person name="Sun Q."/>
            <person name="Ohkuma M."/>
        </authorList>
    </citation>
    <scope>NUCLEOTIDE SEQUENCE</scope>
    <source>
        <strain evidence="3">JCM 13064</strain>
    </source>
</reference>
<accession>A0A917VCN4</accession>
<dbReference type="GO" id="GO:0016491">
    <property type="term" value="F:oxidoreductase activity"/>
    <property type="evidence" value="ECO:0007669"/>
    <property type="project" value="UniProtKB-KW"/>
</dbReference>
<dbReference type="Pfam" id="PF03807">
    <property type="entry name" value="F420_oxidored"/>
    <property type="match status" value="1"/>
</dbReference>
<evidence type="ECO:0000256" key="1">
    <source>
        <dbReference type="ARBA" id="ARBA00023002"/>
    </source>
</evidence>
<dbReference type="PANTHER" id="PTHR14239">
    <property type="entry name" value="DUDULIN-RELATED"/>
    <property type="match status" value="1"/>
</dbReference>
<sequence length="207" mass="21113">MKTGIIGAGRIGATLARLLVAAGHQVRLANASGPGRLAPLLAELGSAASAGTPEEAVEQAELLVLMVPFGSAAELLPPSAVEGKLLVDAMNAFAGGGRPLDLGGLGSSEVIAERYPGARLVKSLNTMHFQTLATAGRAATDPGERLAHYVAGDDREAKETVSTVISELGFASIDTGSLRTGGRLQEPGGPLFNIPLTERQAHAVLGF</sequence>
<proteinExistence type="predicted"/>
<dbReference type="InterPro" id="IPR028939">
    <property type="entry name" value="P5C_Rdtase_cat_N"/>
</dbReference>
<comment type="caution">
    <text evidence="3">The sequence shown here is derived from an EMBL/GenBank/DDBJ whole genome shotgun (WGS) entry which is preliminary data.</text>
</comment>
<dbReference type="RefSeq" id="WP_189161065.1">
    <property type="nucleotide sequence ID" value="NZ_BMNT01000001.1"/>
</dbReference>
<evidence type="ECO:0000313" key="4">
    <source>
        <dbReference type="Proteomes" id="UP000645217"/>
    </source>
</evidence>
<reference evidence="3" key="1">
    <citation type="journal article" date="2014" name="Int. J. Syst. Evol. Microbiol.">
        <title>Complete genome sequence of Corynebacterium casei LMG S-19264T (=DSM 44701T), isolated from a smear-ripened cheese.</title>
        <authorList>
            <consortium name="US DOE Joint Genome Institute (JGI-PGF)"/>
            <person name="Walter F."/>
            <person name="Albersmeier A."/>
            <person name="Kalinowski J."/>
            <person name="Ruckert C."/>
        </authorList>
    </citation>
    <scope>NUCLEOTIDE SEQUENCE</scope>
    <source>
        <strain evidence="3">JCM 13064</strain>
    </source>
</reference>
<gene>
    <name evidence="3" type="ORF">GCM10007964_02960</name>
</gene>
<dbReference type="Gene3D" id="3.40.50.720">
    <property type="entry name" value="NAD(P)-binding Rossmann-like Domain"/>
    <property type="match status" value="1"/>
</dbReference>
<dbReference type="SUPFAM" id="SSF51735">
    <property type="entry name" value="NAD(P)-binding Rossmann-fold domains"/>
    <property type="match status" value="1"/>
</dbReference>
<keyword evidence="1" id="KW-0560">Oxidoreductase</keyword>
<evidence type="ECO:0000259" key="2">
    <source>
        <dbReference type="Pfam" id="PF03807"/>
    </source>
</evidence>
<dbReference type="InterPro" id="IPR051267">
    <property type="entry name" value="STEAP_metalloreductase"/>
</dbReference>
<dbReference type="Proteomes" id="UP000645217">
    <property type="component" value="Unassembled WGS sequence"/>
</dbReference>
<evidence type="ECO:0000313" key="3">
    <source>
        <dbReference type="EMBL" id="GGK63234.1"/>
    </source>
</evidence>
<organism evidence="3 4">
    <name type="scientific">Sphaerisporangium melleum</name>
    <dbReference type="NCBI Taxonomy" id="321316"/>
    <lineage>
        <taxon>Bacteria</taxon>
        <taxon>Bacillati</taxon>
        <taxon>Actinomycetota</taxon>
        <taxon>Actinomycetes</taxon>
        <taxon>Streptosporangiales</taxon>
        <taxon>Streptosporangiaceae</taxon>
        <taxon>Sphaerisporangium</taxon>
    </lineage>
</organism>
<name>A0A917VCN4_9ACTN</name>
<dbReference type="EMBL" id="BMNT01000001">
    <property type="protein sequence ID" value="GGK63234.1"/>
    <property type="molecule type" value="Genomic_DNA"/>
</dbReference>
<dbReference type="AlphaFoldDB" id="A0A917VCN4"/>
<keyword evidence="4" id="KW-1185">Reference proteome</keyword>
<protein>
    <submittedName>
        <fullName evidence="3">NADP oxidoreductase</fullName>
    </submittedName>
</protein>